<proteinExistence type="inferred from homology"/>
<dbReference type="Proteomes" id="UP000617734">
    <property type="component" value="Unassembled WGS sequence"/>
</dbReference>
<dbReference type="InterPro" id="IPR034686">
    <property type="entry name" value="Terpene_cyclase-like_2"/>
</dbReference>
<comment type="caution">
    <text evidence="3">The sequence shown here is derived from an EMBL/GenBank/DDBJ whole genome shotgun (WGS) entry which is preliminary data.</text>
</comment>
<dbReference type="SFLD" id="SFLDS00005">
    <property type="entry name" value="Isoprenoid_Synthase_Type_I"/>
    <property type="match status" value="1"/>
</dbReference>
<keyword evidence="2" id="KW-0460">Magnesium</keyword>
<organism evidence="3 4">
    <name type="scientific">Kitasatospora indigofera</name>
    <dbReference type="NCBI Taxonomy" id="67307"/>
    <lineage>
        <taxon>Bacteria</taxon>
        <taxon>Bacillati</taxon>
        <taxon>Actinomycetota</taxon>
        <taxon>Actinomycetes</taxon>
        <taxon>Kitasatosporales</taxon>
        <taxon>Streptomycetaceae</taxon>
        <taxon>Kitasatospora</taxon>
    </lineage>
</organism>
<reference evidence="3" key="1">
    <citation type="journal article" date="2014" name="Int. J. Syst. Evol. Microbiol.">
        <title>Complete genome sequence of Corynebacterium casei LMG S-19264T (=DSM 44701T), isolated from a smear-ripened cheese.</title>
        <authorList>
            <consortium name="US DOE Joint Genome Institute (JGI-PGF)"/>
            <person name="Walter F."/>
            <person name="Albersmeier A."/>
            <person name="Kalinowski J."/>
            <person name="Ruckert C."/>
        </authorList>
    </citation>
    <scope>NUCLEOTIDE SEQUENCE</scope>
    <source>
        <strain evidence="3">JCM 4646</strain>
    </source>
</reference>
<sequence length="318" mass="35204">MSDGSSLRNPFPHRRNPHTAEAAGLHRAWLERHPLLHADGAVGHAGYAHWEVVDLAALGYPDAGPEELALAADLMGFYFLFDDQFDGPLGRRPAEVAVICDRLAAVLHGAKPDPHSPAETAFADLWERSVVGMPARWRARAAYNWEWYFASHPAEAAGRISERPPDRDGYLALRRGTAAMETIFDMIERLGRFQVPLAAHHHPVLRQLRQLAADIPSLSNDVRSYPKEAPTGDVNNLVMIVQREHGCSAEAACALVTAEAQLMIGRCTELVTQLPETYLALGLSPAERALAHRYAEGLTDWLAGYLHWEARTGRYRMA</sequence>
<dbReference type="SFLD" id="SFLDG01020">
    <property type="entry name" value="Terpene_Cyclase_Like_2"/>
    <property type="match status" value="1"/>
</dbReference>
<dbReference type="AlphaFoldDB" id="A0A919KXZ5"/>
<name>A0A919KXZ5_9ACTN</name>
<dbReference type="Pfam" id="PF19086">
    <property type="entry name" value="Terpene_syn_C_2"/>
    <property type="match status" value="1"/>
</dbReference>
<dbReference type="PANTHER" id="PTHR35201">
    <property type="entry name" value="TERPENE SYNTHASE"/>
    <property type="match status" value="1"/>
</dbReference>
<dbReference type="EMBL" id="BNBO01000033">
    <property type="protein sequence ID" value="GHH77425.1"/>
    <property type="molecule type" value="Genomic_DNA"/>
</dbReference>
<dbReference type="EC" id="4.2.3.-" evidence="2"/>
<reference evidence="3" key="2">
    <citation type="submission" date="2020-09" db="EMBL/GenBank/DDBJ databases">
        <authorList>
            <person name="Sun Q."/>
            <person name="Ohkuma M."/>
        </authorList>
    </citation>
    <scope>NUCLEOTIDE SEQUENCE</scope>
    <source>
        <strain evidence="3">JCM 4646</strain>
    </source>
</reference>
<dbReference type="GO" id="GO:0010333">
    <property type="term" value="F:terpene synthase activity"/>
    <property type="evidence" value="ECO:0007669"/>
    <property type="project" value="InterPro"/>
</dbReference>
<dbReference type="Gene3D" id="1.10.600.10">
    <property type="entry name" value="Farnesyl Diphosphate Synthase"/>
    <property type="match status" value="1"/>
</dbReference>
<accession>A0A919KXZ5</accession>
<gene>
    <name evidence="3" type="ORF">GCM10018781_50850</name>
</gene>
<dbReference type="GO" id="GO:0046872">
    <property type="term" value="F:metal ion binding"/>
    <property type="evidence" value="ECO:0007669"/>
    <property type="project" value="UniProtKB-KW"/>
</dbReference>
<protein>
    <recommendedName>
        <fullName evidence="2">Terpene synthase</fullName>
        <ecNumber evidence="2">4.2.3.-</ecNumber>
    </recommendedName>
</protein>
<dbReference type="PANTHER" id="PTHR35201:SF4">
    <property type="entry name" value="BETA-PINACENE SYNTHASE-RELATED"/>
    <property type="match status" value="1"/>
</dbReference>
<comment type="cofactor">
    <cofactor evidence="2">
        <name>Mg(2+)</name>
        <dbReference type="ChEBI" id="CHEBI:18420"/>
    </cofactor>
</comment>
<dbReference type="RefSeq" id="WP_190213222.1">
    <property type="nucleotide sequence ID" value="NZ_BNBO01000033.1"/>
</dbReference>
<dbReference type="InterPro" id="IPR008949">
    <property type="entry name" value="Isoprenoid_synthase_dom_sf"/>
</dbReference>
<evidence type="ECO:0000256" key="1">
    <source>
        <dbReference type="ARBA" id="ARBA00023239"/>
    </source>
</evidence>
<keyword evidence="2" id="KW-0479">Metal-binding</keyword>
<keyword evidence="1 2" id="KW-0456">Lyase</keyword>
<dbReference type="GeneID" id="95355454"/>
<evidence type="ECO:0000256" key="2">
    <source>
        <dbReference type="RuleBase" id="RU366034"/>
    </source>
</evidence>
<evidence type="ECO:0000313" key="3">
    <source>
        <dbReference type="EMBL" id="GHH77425.1"/>
    </source>
</evidence>
<keyword evidence="4" id="KW-1185">Reference proteome</keyword>
<evidence type="ECO:0000313" key="4">
    <source>
        <dbReference type="Proteomes" id="UP000617734"/>
    </source>
</evidence>
<comment type="similarity">
    <text evidence="2">Belongs to the terpene synthase family.</text>
</comment>
<dbReference type="SUPFAM" id="SSF48576">
    <property type="entry name" value="Terpenoid synthases"/>
    <property type="match status" value="1"/>
</dbReference>